<dbReference type="Proteomes" id="UP000298030">
    <property type="component" value="Unassembled WGS sequence"/>
</dbReference>
<feature type="region of interest" description="Disordered" evidence="1">
    <location>
        <begin position="117"/>
        <end position="191"/>
    </location>
</feature>
<comment type="caution">
    <text evidence="2">The sequence shown here is derived from an EMBL/GenBank/DDBJ whole genome shotgun (WGS) entry which is preliminary data.</text>
</comment>
<evidence type="ECO:0000313" key="3">
    <source>
        <dbReference type="Proteomes" id="UP000298030"/>
    </source>
</evidence>
<sequence length="191" mass="20884">MSCSFPYTRIICSTPFIFHTRTLERWQSRCIGAEAGGLECSGVRWACMPRPVTKPDTIWVQKVGHAPYLTGGTTISPFPLEFGVGMGLEAGVRPSSGSIRTWLVPCTQLAPSRYALPPRTSPIEHFSPGPPSSVQNSRPFPTHQGGTRIYFSRSSSDPAFDQSFQPDQPRRPSIAFLPLTSLSSTLESPGK</sequence>
<evidence type="ECO:0000313" key="2">
    <source>
        <dbReference type="EMBL" id="TEB06241.1"/>
    </source>
</evidence>
<name>A0A4Y7RBZ1_COPMI</name>
<proteinExistence type="predicted"/>
<gene>
    <name evidence="2" type="ORF">FA13DRAFT_1193720</name>
</gene>
<keyword evidence="3" id="KW-1185">Reference proteome</keyword>
<dbReference type="EMBL" id="QPFP01000591">
    <property type="protein sequence ID" value="TEB06241.1"/>
    <property type="molecule type" value="Genomic_DNA"/>
</dbReference>
<protein>
    <submittedName>
        <fullName evidence="2">Uncharacterized protein</fullName>
    </submittedName>
</protein>
<feature type="compositionally biased region" description="Low complexity" evidence="1">
    <location>
        <begin position="177"/>
        <end position="191"/>
    </location>
</feature>
<evidence type="ECO:0000256" key="1">
    <source>
        <dbReference type="SAM" id="MobiDB-lite"/>
    </source>
</evidence>
<reference evidence="2 3" key="1">
    <citation type="journal article" date="2019" name="Nat. Ecol. Evol.">
        <title>Megaphylogeny resolves global patterns of mushroom evolution.</title>
        <authorList>
            <person name="Varga T."/>
            <person name="Krizsan K."/>
            <person name="Foldi C."/>
            <person name="Dima B."/>
            <person name="Sanchez-Garcia M."/>
            <person name="Sanchez-Ramirez S."/>
            <person name="Szollosi G.J."/>
            <person name="Szarkandi J.G."/>
            <person name="Papp V."/>
            <person name="Albert L."/>
            <person name="Andreopoulos W."/>
            <person name="Angelini C."/>
            <person name="Antonin V."/>
            <person name="Barry K.W."/>
            <person name="Bougher N.L."/>
            <person name="Buchanan P."/>
            <person name="Buyck B."/>
            <person name="Bense V."/>
            <person name="Catcheside P."/>
            <person name="Chovatia M."/>
            <person name="Cooper J."/>
            <person name="Damon W."/>
            <person name="Desjardin D."/>
            <person name="Finy P."/>
            <person name="Geml J."/>
            <person name="Haridas S."/>
            <person name="Hughes K."/>
            <person name="Justo A."/>
            <person name="Karasinski D."/>
            <person name="Kautmanova I."/>
            <person name="Kiss B."/>
            <person name="Kocsube S."/>
            <person name="Kotiranta H."/>
            <person name="LaButti K.M."/>
            <person name="Lechner B.E."/>
            <person name="Liimatainen K."/>
            <person name="Lipzen A."/>
            <person name="Lukacs Z."/>
            <person name="Mihaltcheva S."/>
            <person name="Morgado L.N."/>
            <person name="Niskanen T."/>
            <person name="Noordeloos M.E."/>
            <person name="Ohm R.A."/>
            <person name="Ortiz-Santana B."/>
            <person name="Ovrebo C."/>
            <person name="Racz N."/>
            <person name="Riley R."/>
            <person name="Savchenko A."/>
            <person name="Shiryaev A."/>
            <person name="Soop K."/>
            <person name="Spirin V."/>
            <person name="Szebenyi C."/>
            <person name="Tomsovsky M."/>
            <person name="Tulloss R.E."/>
            <person name="Uehling J."/>
            <person name="Grigoriev I.V."/>
            <person name="Vagvolgyi C."/>
            <person name="Papp T."/>
            <person name="Martin F.M."/>
            <person name="Miettinen O."/>
            <person name="Hibbett D.S."/>
            <person name="Nagy L.G."/>
        </authorList>
    </citation>
    <scope>NUCLEOTIDE SEQUENCE [LARGE SCALE GENOMIC DNA]</scope>
    <source>
        <strain evidence="2 3">FP101781</strain>
    </source>
</reference>
<feature type="compositionally biased region" description="Polar residues" evidence="1">
    <location>
        <begin position="152"/>
        <end position="166"/>
    </location>
</feature>
<dbReference type="AlphaFoldDB" id="A0A4Y7RBZ1"/>
<accession>A0A4Y7RBZ1</accession>
<organism evidence="2 3">
    <name type="scientific">Coprinellus micaceus</name>
    <name type="common">Glistening ink-cap mushroom</name>
    <name type="synonym">Coprinus micaceus</name>
    <dbReference type="NCBI Taxonomy" id="71717"/>
    <lineage>
        <taxon>Eukaryota</taxon>
        <taxon>Fungi</taxon>
        <taxon>Dikarya</taxon>
        <taxon>Basidiomycota</taxon>
        <taxon>Agaricomycotina</taxon>
        <taxon>Agaricomycetes</taxon>
        <taxon>Agaricomycetidae</taxon>
        <taxon>Agaricales</taxon>
        <taxon>Agaricineae</taxon>
        <taxon>Psathyrellaceae</taxon>
        <taxon>Coprinellus</taxon>
    </lineage>
</organism>